<dbReference type="EMBL" id="JBHUFF010000009">
    <property type="protein sequence ID" value="MFD1799262.1"/>
    <property type="molecule type" value="Genomic_DNA"/>
</dbReference>
<evidence type="ECO:0000256" key="2">
    <source>
        <dbReference type="ARBA" id="ARBA00022801"/>
    </source>
</evidence>
<dbReference type="InterPro" id="IPR051056">
    <property type="entry name" value="Glycosyl_Hydrolase_73"/>
</dbReference>
<sequence length="218" mass="24764">MASKKQKKQYPKKYPMKKNVKKPFQLSPSYILFSLFLIVFIFFGTLVFLSARNSSSSTNGSSDSGSEKQQFIVQTAEYAQTLKEEYGVLPSISVAQAILESDWGRSELSVKNNNFYGIKGSNPDQTVMMNTKEFVDGKWIEIEAPFRKYASWQESMDDHAKLFANGTTWNPDQYASVLAAADYKEAAYALETSGYATDPDYPVKLIRLIEEFDLHQYD</sequence>
<dbReference type="PRINTS" id="PR01002">
    <property type="entry name" value="FLGFLGJ"/>
</dbReference>
<dbReference type="Proteomes" id="UP001597285">
    <property type="component" value="Unassembled WGS sequence"/>
</dbReference>
<protein>
    <submittedName>
        <fullName evidence="4">Glycoside hydrolase family 73 protein</fullName>
    </submittedName>
</protein>
<evidence type="ECO:0000256" key="1">
    <source>
        <dbReference type="ARBA" id="ARBA00010266"/>
    </source>
</evidence>
<comment type="similarity">
    <text evidence="1">Belongs to the glycosyl hydrolase 73 family.</text>
</comment>
<dbReference type="SMART" id="SM00047">
    <property type="entry name" value="LYZ2"/>
    <property type="match status" value="1"/>
</dbReference>
<gene>
    <name evidence="4" type="ORF">ACFSBK_05225</name>
</gene>
<dbReference type="Gene3D" id="1.10.530.10">
    <property type="match status" value="1"/>
</dbReference>
<evidence type="ECO:0000313" key="4">
    <source>
        <dbReference type="EMBL" id="MFD1799262.1"/>
    </source>
</evidence>
<dbReference type="Pfam" id="PF01832">
    <property type="entry name" value="Glucosaminidase"/>
    <property type="match status" value="1"/>
</dbReference>
<evidence type="ECO:0000313" key="5">
    <source>
        <dbReference type="Proteomes" id="UP001597285"/>
    </source>
</evidence>
<feature type="domain" description="Mannosyl-glycoprotein endo-beta-N-acetylglucosamidase-like" evidence="3">
    <location>
        <begin position="60"/>
        <end position="218"/>
    </location>
</feature>
<comment type="caution">
    <text evidence="4">The sequence shown here is derived from an EMBL/GenBank/DDBJ whole genome shotgun (WGS) entry which is preliminary data.</text>
</comment>
<proteinExistence type="inferred from homology"/>
<dbReference type="PANTHER" id="PTHR33308:SF10">
    <property type="entry name" value="EXO-GLUCOSAMINIDASE LYTG"/>
    <property type="match status" value="1"/>
</dbReference>
<dbReference type="GO" id="GO:0016787">
    <property type="term" value="F:hydrolase activity"/>
    <property type="evidence" value="ECO:0007669"/>
    <property type="project" value="UniProtKB-KW"/>
</dbReference>
<keyword evidence="2 4" id="KW-0378">Hydrolase</keyword>
<dbReference type="PANTHER" id="PTHR33308">
    <property type="entry name" value="PEPTIDOGLYCAN HYDROLASE FLGJ"/>
    <property type="match status" value="1"/>
</dbReference>
<accession>A0ABW4NLM3</accession>
<evidence type="ECO:0000259" key="3">
    <source>
        <dbReference type="SMART" id="SM00047"/>
    </source>
</evidence>
<organism evidence="4 5">
    <name type="scientific">Carnobacterium antarcticum</name>
    <dbReference type="NCBI Taxonomy" id="2126436"/>
    <lineage>
        <taxon>Bacteria</taxon>
        <taxon>Bacillati</taxon>
        <taxon>Bacillota</taxon>
        <taxon>Bacilli</taxon>
        <taxon>Lactobacillales</taxon>
        <taxon>Carnobacteriaceae</taxon>
        <taxon>Carnobacterium</taxon>
    </lineage>
</organism>
<dbReference type="RefSeq" id="WP_231726771.1">
    <property type="nucleotide sequence ID" value="NZ_JBHSQC010000004.1"/>
</dbReference>
<dbReference type="Gene3D" id="4.10.80.30">
    <property type="entry name" value="DNA polymerase, domain 6"/>
    <property type="match status" value="1"/>
</dbReference>
<dbReference type="InterPro" id="IPR002901">
    <property type="entry name" value="MGlyc_endo_b_GlcNAc-like_dom"/>
</dbReference>
<reference evidence="5" key="1">
    <citation type="journal article" date="2019" name="Int. J. Syst. Evol. Microbiol.">
        <title>The Global Catalogue of Microorganisms (GCM) 10K type strain sequencing project: providing services to taxonomists for standard genome sequencing and annotation.</title>
        <authorList>
            <consortium name="The Broad Institute Genomics Platform"/>
            <consortium name="The Broad Institute Genome Sequencing Center for Infectious Disease"/>
            <person name="Wu L."/>
            <person name="Ma J."/>
        </authorList>
    </citation>
    <scope>NUCLEOTIDE SEQUENCE [LARGE SCALE GENOMIC DNA]</scope>
    <source>
        <strain evidence="5">KCTC 42143</strain>
    </source>
</reference>
<keyword evidence="5" id="KW-1185">Reference proteome</keyword>
<name>A0ABW4NLM3_9LACT</name>